<gene>
    <name evidence="1" type="ORF">TAO_0760</name>
</gene>
<evidence type="ECO:0000313" key="2">
    <source>
        <dbReference type="Proteomes" id="UP000243679"/>
    </source>
</evidence>
<protein>
    <submittedName>
        <fullName evidence="1">Hypothetical conserved protein</fullName>
    </submittedName>
</protein>
<accession>A0A1Q2SLY6</accession>
<proteinExistence type="predicted"/>
<dbReference type="KEGG" id="ntt:TAO_0760"/>
<dbReference type="AlphaFoldDB" id="A0A1Q2SLY6"/>
<reference evidence="1 2" key="1">
    <citation type="journal article" date="2017" name="ISME J.">
        <title>An acid-tolerant ammonia-oxidizing ?-proteobacterium from soil.</title>
        <authorList>
            <person name="Hayatsu M."/>
            <person name="Tago K."/>
            <person name="Uchiyama I."/>
            <person name="Toyoda A."/>
            <person name="Wang Y."/>
            <person name="Shimomura Y."/>
            <person name="Okubo T."/>
            <person name="Kurisu F."/>
            <person name="Hirono Y."/>
            <person name="Nonaka K."/>
            <person name="Akiyama H."/>
            <person name="Itoh T."/>
            <person name="Takami H."/>
        </authorList>
    </citation>
    <scope>NUCLEOTIDE SEQUENCE [LARGE SCALE GENOMIC DNA]</scope>
    <source>
        <strain evidence="1 2">TAO100</strain>
    </source>
</reference>
<sequence length="59" mass="6791">MLVVLKFIQFKESAKMANSLTEYTIYLVNKNSSGKNFWLFLERPEELAADEKVFANSSV</sequence>
<evidence type="ECO:0000313" key="1">
    <source>
        <dbReference type="EMBL" id="BAW80130.1"/>
    </source>
</evidence>
<organism evidence="1 2">
    <name type="scientific">Candidatus Nitrosoglobus terrae</name>
    <dbReference type="NCBI Taxonomy" id="1630141"/>
    <lineage>
        <taxon>Bacteria</taxon>
        <taxon>Pseudomonadati</taxon>
        <taxon>Pseudomonadota</taxon>
        <taxon>Gammaproteobacteria</taxon>
        <taxon>Chromatiales</taxon>
        <taxon>Chromatiaceae</taxon>
        <taxon>Candidatus Nitrosoglobus</taxon>
    </lineage>
</organism>
<keyword evidence="2" id="KW-1185">Reference proteome</keyword>
<dbReference type="EMBL" id="AP014836">
    <property type="protein sequence ID" value="BAW80130.1"/>
    <property type="molecule type" value="Genomic_DNA"/>
</dbReference>
<name>A0A1Q2SLY6_9GAMM</name>
<dbReference type="Proteomes" id="UP000243679">
    <property type="component" value="Chromosome"/>
</dbReference>